<accession>A0A9X3HWF1</accession>
<keyword evidence="13" id="KW-1185">Reference proteome</keyword>
<dbReference type="EMBL" id="JAKRRY010000010">
    <property type="protein sequence ID" value="MCW8346234.1"/>
    <property type="molecule type" value="Genomic_DNA"/>
</dbReference>
<comment type="function">
    <text evidence="10">Inner membrane component of the type II secretion system required for the energy-dependent secretion of extracellular factors such as proteases and toxins from the periplasm.</text>
</comment>
<evidence type="ECO:0000256" key="11">
    <source>
        <dbReference type="SAM" id="Phobius"/>
    </source>
</evidence>
<evidence type="ECO:0000313" key="13">
    <source>
        <dbReference type="Proteomes" id="UP001155587"/>
    </source>
</evidence>
<dbReference type="GO" id="GO:0015628">
    <property type="term" value="P:protein secretion by the type II secretion system"/>
    <property type="evidence" value="ECO:0007669"/>
    <property type="project" value="InterPro"/>
</dbReference>
<gene>
    <name evidence="12" type="ORF">MD535_09470</name>
</gene>
<dbReference type="PIRSF" id="PIRSF006291">
    <property type="entry name" value="GspM"/>
    <property type="match status" value="1"/>
</dbReference>
<evidence type="ECO:0000256" key="7">
    <source>
        <dbReference type="ARBA" id="ARBA00022927"/>
    </source>
</evidence>
<reference evidence="12" key="1">
    <citation type="submission" date="2022-02" db="EMBL/GenBank/DDBJ databases">
        <title>Vibrio sp. nov, a new bacterium isolated from seawater.</title>
        <authorList>
            <person name="Yuan Y."/>
        </authorList>
    </citation>
    <scope>NUCLEOTIDE SEQUENCE</scope>
    <source>
        <strain evidence="12">ZSDZ65</strain>
    </source>
</reference>
<evidence type="ECO:0000256" key="1">
    <source>
        <dbReference type="ARBA" id="ARBA00004377"/>
    </source>
</evidence>
<keyword evidence="5 10" id="KW-0997">Cell inner membrane</keyword>
<evidence type="ECO:0000256" key="10">
    <source>
        <dbReference type="PIRNR" id="PIRNR006291"/>
    </source>
</evidence>
<comment type="caution">
    <text evidence="12">The sequence shown here is derived from an EMBL/GenBank/DDBJ whole genome shotgun (WGS) entry which is preliminary data.</text>
</comment>
<keyword evidence="9 10" id="KW-0472">Membrane</keyword>
<evidence type="ECO:0000256" key="6">
    <source>
        <dbReference type="ARBA" id="ARBA00022692"/>
    </source>
</evidence>
<evidence type="ECO:0000256" key="3">
    <source>
        <dbReference type="ARBA" id="ARBA00022448"/>
    </source>
</evidence>
<keyword evidence="4 10" id="KW-1003">Cell membrane</keyword>
<proteinExistence type="inferred from homology"/>
<evidence type="ECO:0000256" key="4">
    <source>
        <dbReference type="ARBA" id="ARBA00022475"/>
    </source>
</evidence>
<dbReference type="Pfam" id="PF04612">
    <property type="entry name" value="T2SSM"/>
    <property type="match status" value="1"/>
</dbReference>
<dbReference type="RefSeq" id="WP_265674628.1">
    <property type="nucleotide sequence ID" value="NZ_JAKRRY010000010.1"/>
</dbReference>
<sequence length="164" mass="18931">MKGLLLTAQSWWISISQREQRLMIVCSIFLILGVIYWGILSPFAVRTELAQSRIQSEKQLLSWVKEQANHITEKRQAGGVVVSKQALNQIITSSTGRFNIELIRMQPRGEELQVWIKPIPFEFFVNWLFYLQETHGVNVEIMDIDKADQSGVIEVNRLQFKRGG</sequence>
<dbReference type="GO" id="GO:0005886">
    <property type="term" value="C:plasma membrane"/>
    <property type="evidence" value="ECO:0007669"/>
    <property type="project" value="UniProtKB-SubCell"/>
</dbReference>
<dbReference type="AlphaFoldDB" id="A0A9X3HWF1"/>
<keyword evidence="6 11" id="KW-0812">Transmembrane</keyword>
<feature type="transmembrane region" description="Helical" evidence="11">
    <location>
        <begin position="21"/>
        <end position="39"/>
    </location>
</feature>
<dbReference type="Gene3D" id="3.30.1360.100">
    <property type="entry name" value="General secretion pathway protein M, EpsM"/>
    <property type="match status" value="1"/>
</dbReference>
<protein>
    <recommendedName>
        <fullName evidence="10">Type II secretion system protein M</fullName>
        <shortName evidence="10">T2SS protein M</shortName>
    </recommendedName>
    <alternativeName>
        <fullName evidence="10">General secretion pathway protein M</fullName>
    </alternativeName>
</protein>
<evidence type="ECO:0000256" key="2">
    <source>
        <dbReference type="ARBA" id="ARBA00010637"/>
    </source>
</evidence>
<comment type="subcellular location">
    <subcellularLocation>
        <location evidence="1">Cell inner membrane</location>
        <topology evidence="1">Single-pass membrane protein</topology>
    </subcellularLocation>
</comment>
<evidence type="ECO:0000313" key="12">
    <source>
        <dbReference type="EMBL" id="MCW8346234.1"/>
    </source>
</evidence>
<dbReference type="InterPro" id="IPR023229">
    <property type="entry name" value="T2SS_M_periplasmic_sf"/>
</dbReference>
<dbReference type="SUPFAM" id="SSF103054">
    <property type="entry name" value="General secretion pathway protein M, EpsM"/>
    <property type="match status" value="1"/>
</dbReference>
<evidence type="ECO:0000256" key="8">
    <source>
        <dbReference type="ARBA" id="ARBA00022989"/>
    </source>
</evidence>
<keyword evidence="3 10" id="KW-0813">Transport</keyword>
<organism evidence="12 13">
    <name type="scientific">Vibrio qingdaonensis</name>
    <dbReference type="NCBI Taxonomy" id="2829491"/>
    <lineage>
        <taxon>Bacteria</taxon>
        <taxon>Pseudomonadati</taxon>
        <taxon>Pseudomonadota</taxon>
        <taxon>Gammaproteobacteria</taxon>
        <taxon>Vibrionales</taxon>
        <taxon>Vibrionaceae</taxon>
        <taxon>Vibrio</taxon>
    </lineage>
</organism>
<dbReference type="Proteomes" id="UP001155587">
    <property type="component" value="Unassembled WGS sequence"/>
</dbReference>
<keyword evidence="8 11" id="KW-1133">Transmembrane helix</keyword>
<name>A0A9X3HWF1_9VIBR</name>
<dbReference type="GO" id="GO:0015627">
    <property type="term" value="C:type II protein secretion system complex"/>
    <property type="evidence" value="ECO:0007669"/>
    <property type="project" value="InterPro"/>
</dbReference>
<evidence type="ECO:0000256" key="5">
    <source>
        <dbReference type="ARBA" id="ARBA00022519"/>
    </source>
</evidence>
<evidence type="ECO:0000256" key="9">
    <source>
        <dbReference type="ARBA" id="ARBA00023136"/>
    </source>
</evidence>
<comment type="similarity">
    <text evidence="2 10">Belongs to the GSP M family.</text>
</comment>
<keyword evidence="7 10" id="KW-0653">Protein transport</keyword>
<dbReference type="InterPro" id="IPR007690">
    <property type="entry name" value="T2SS_GspM"/>
</dbReference>